<evidence type="ECO:0000256" key="8">
    <source>
        <dbReference type="ARBA" id="ARBA00037966"/>
    </source>
</evidence>
<keyword evidence="4 9" id="KW-0547">Nucleotide-binding</keyword>
<evidence type="ECO:0000256" key="4">
    <source>
        <dbReference type="ARBA" id="ARBA00022741"/>
    </source>
</evidence>
<evidence type="ECO:0000313" key="13">
    <source>
        <dbReference type="Proteomes" id="UP001345963"/>
    </source>
</evidence>
<dbReference type="Pfam" id="PF04824">
    <property type="entry name" value="Rad21_Rec8"/>
    <property type="match status" value="1"/>
</dbReference>
<proteinExistence type="inferred from homology"/>
<keyword evidence="7 9" id="KW-0067">ATP-binding</keyword>
<evidence type="ECO:0000256" key="9">
    <source>
        <dbReference type="PROSITE-ProRule" id="PRU10141"/>
    </source>
</evidence>
<evidence type="ECO:0000256" key="7">
    <source>
        <dbReference type="ARBA" id="ARBA00022840"/>
    </source>
</evidence>
<sequence>MFYYPAVLNRQSGCFATIWLVATKGIKVTRKDFLKVNVKMTCDDIMSYVLERVAPPQPGLPRPRFSLYLSSQLQYGVVLVYHRQCTILLEELQFIVGQLLKQRSLQKIDLDDHSRQTGVLPDALSLMEDTEGAPDPLFGVMLLKDMVPSPSLLIERSREYLREDSPERHELTSPAASVAPELGPGITASPETITLKETEPVAVPAAEFEDEDFTDHLPQTIDFLLEQADHFPEGGWELPPEEMRGLEREEREQEKIKDMTGSTTELQPTTISSEGPELLPQEEQAPAVEIPSPPRDQLTPVSAPSLPSPPSATRGRLRSPESEEVQPEVKRRRRRQLAFFDPETQLSEKDQQQQIENPLTETRPPPLFLPPSHRIVPAAELLSNPCSFLPEEIQCLWRRAAAIMPLLGSDLQVGERGPESTDSEREREWEMMEVAEREEQRLKEIPKEVQREMVESEMLELSADDSLPLETSDQKEVSREISPLYTSEREGSTFSTVLQDIPEMVDEMMERVAAESPRLLPELMEREEPVVFQSLLPPEVNRRTVSSIFHRLLENLSYRRICAEQEEPYGDIKISPGVNYEEMNLPLNIPLSASLPFDLHLCAMGNKELFSLLKGFLDCVCLCLSQRNDEIDAENEWDSKNGHLIYGSGDILGDRYEILDTLGEGTFGKVMQCLDHSRGGRPIALKIIKNLEKYREAAKLEINVLEKIREKDPENKHNCVQMLDWFNFYGHVCISFELMSLSTFDFLKSNNFLPYPINQIRHMASQICHAVS</sequence>
<name>A0ABU7BU07_9TELE</name>
<dbReference type="InterPro" id="IPR051175">
    <property type="entry name" value="CLK_kinases"/>
</dbReference>
<feature type="binding site" evidence="9">
    <location>
        <position position="686"/>
    </location>
    <ligand>
        <name>ATP</name>
        <dbReference type="ChEBI" id="CHEBI:30616"/>
    </ligand>
</feature>
<dbReference type="Gene3D" id="3.30.200.20">
    <property type="entry name" value="Phosphorylase Kinase, domain 1"/>
    <property type="match status" value="1"/>
</dbReference>
<evidence type="ECO:0000313" key="12">
    <source>
        <dbReference type="EMBL" id="MED6253819.1"/>
    </source>
</evidence>
<dbReference type="PANTHER" id="PTHR45646">
    <property type="entry name" value="SERINE/THREONINE-PROTEIN KINASE DOA-RELATED"/>
    <property type="match status" value="1"/>
</dbReference>
<evidence type="ECO:0000256" key="1">
    <source>
        <dbReference type="ARBA" id="ARBA00013203"/>
    </source>
</evidence>
<organism evidence="12 13">
    <name type="scientific">Ataeniobius toweri</name>
    <dbReference type="NCBI Taxonomy" id="208326"/>
    <lineage>
        <taxon>Eukaryota</taxon>
        <taxon>Metazoa</taxon>
        <taxon>Chordata</taxon>
        <taxon>Craniata</taxon>
        <taxon>Vertebrata</taxon>
        <taxon>Euteleostomi</taxon>
        <taxon>Actinopterygii</taxon>
        <taxon>Neopterygii</taxon>
        <taxon>Teleostei</taxon>
        <taxon>Neoteleostei</taxon>
        <taxon>Acanthomorphata</taxon>
        <taxon>Ovalentaria</taxon>
        <taxon>Atherinomorphae</taxon>
        <taxon>Cyprinodontiformes</taxon>
        <taxon>Goodeidae</taxon>
        <taxon>Ataeniobius</taxon>
    </lineage>
</organism>
<dbReference type="EC" id="2.7.12.1" evidence="1"/>
<evidence type="ECO:0000259" key="11">
    <source>
        <dbReference type="PROSITE" id="PS50011"/>
    </source>
</evidence>
<feature type="compositionally biased region" description="Polar residues" evidence="10">
    <location>
        <begin position="260"/>
        <end position="273"/>
    </location>
</feature>
<evidence type="ECO:0000256" key="10">
    <source>
        <dbReference type="SAM" id="MobiDB-lite"/>
    </source>
</evidence>
<dbReference type="InterPro" id="IPR006909">
    <property type="entry name" value="Rad21/Rec8_C_eu"/>
</dbReference>
<reference evidence="12 13" key="1">
    <citation type="submission" date="2021-07" db="EMBL/GenBank/DDBJ databases">
        <authorList>
            <person name="Palmer J.M."/>
        </authorList>
    </citation>
    <scope>NUCLEOTIDE SEQUENCE [LARGE SCALE GENOMIC DNA]</scope>
    <source>
        <strain evidence="12 13">AT_MEX2019</strain>
        <tissue evidence="12">Muscle</tissue>
    </source>
</reference>
<dbReference type="PROSITE" id="PS50011">
    <property type="entry name" value="PROTEIN_KINASE_DOM"/>
    <property type="match status" value="1"/>
</dbReference>
<dbReference type="SUPFAM" id="SSF56112">
    <property type="entry name" value="Protein kinase-like (PK-like)"/>
    <property type="match status" value="1"/>
</dbReference>
<gene>
    <name evidence="12" type="ORF">ATANTOWER_003720</name>
</gene>
<dbReference type="InterPro" id="IPR023093">
    <property type="entry name" value="ScpA-like_C"/>
</dbReference>
<comment type="caution">
    <text evidence="12">The sequence shown here is derived from an EMBL/GenBank/DDBJ whole genome shotgun (WGS) entry which is preliminary data.</text>
</comment>
<dbReference type="InterPro" id="IPR000719">
    <property type="entry name" value="Prot_kinase_dom"/>
</dbReference>
<dbReference type="InterPro" id="IPR017441">
    <property type="entry name" value="Protein_kinase_ATP_BS"/>
</dbReference>
<dbReference type="Pfam" id="PF00069">
    <property type="entry name" value="Pkinase"/>
    <property type="match status" value="1"/>
</dbReference>
<dbReference type="InterPro" id="IPR011009">
    <property type="entry name" value="Kinase-like_dom_sf"/>
</dbReference>
<keyword evidence="6" id="KW-0159">Chromosome partition</keyword>
<dbReference type="Pfam" id="PF04825">
    <property type="entry name" value="Rad21_Rec8_N"/>
    <property type="match status" value="1"/>
</dbReference>
<dbReference type="PANTHER" id="PTHR45646:SF6">
    <property type="entry name" value="DUAL SPECIFICITY PROTEIN KINASE CLK2"/>
    <property type="match status" value="1"/>
</dbReference>
<feature type="region of interest" description="Disordered" evidence="10">
    <location>
        <begin position="163"/>
        <end position="191"/>
    </location>
</feature>
<evidence type="ECO:0000256" key="5">
    <source>
        <dbReference type="ARBA" id="ARBA00022777"/>
    </source>
</evidence>
<dbReference type="PROSITE" id="PS00107">
    <property type="entry name" value="PROTEIN_KINASE_ATP"/>
    <property type="match status" value="1"/>
</dbReference>
<feature type="non-terminal residue" evidence="12">
    <location>
        <position position="772"/>
    </location>
</feature>
<keyword evidence="13" id="KW-1185">Reference proteome</keyword>
<dbReference type="Gene3D" id="1.10.10.580">
    <property type="entry name" value="Structural maintenance of chromosome 1. Chain E"/>
    <property type="match status" value="1"/>
</dbReference>
<dbReference type="Proteomes" id="UP001345963">
    <property type="component" value="Unassembled WGS sequence"/>
</dbReference>
<dbReference type="EMBL" id="JAHUTI010068982">
    <property type="protein sequence ID" value="MED6253819.1"/>
    <property type="molecule type" value="Genomic_DNA"/>
</dbReference>
<evidence type="ECO:0000256" key="2">
    <source>
        <dbReference type="ARBA" id="ARBA00022527"/>
    </source>
</evidence>
<dbReference type="InterPro" id="IPR006910">
    <property type="entry name" value="Rad21_Rec8_N"/>
</dbReference>
<feature type="domain" description="Protein kinase" evidence="11">
    <location>
        <begin position="656"/>
        <end position="772"/>
    </location>
</feature>
<evidence type="ECO:0000256" key="6">
    <source>
        <dbReference type="ARBA" id="ARBA00022829"/>
    </source>
</evidence>
<feature type="compositionally biased region" description="Basic and acidic residues" evidence="10">
    <location>
        <begin position="241"/>
        <end position="258"/>
    </location>
</feature>
<keyword evidence="3" id="KW-0808">Transferase</keyword>
<accession>A0ABU7BU07</accession>
<keyword evidence="2" id="KW-0723">Serine/threonine-protein kinase</keyword>
<feature type="region of interest" description="Disordered" evidence="10">
    <location>
        <begin position="231"/>
        <end position="368"/>
    </location>
</feature>
<evidence type="ECO:0000256" key="3">
    <source>
        <dbReference type="ARBA" id="ARBA00022679"/>
    </source>
</evidence>
<protein>
    <recommendedName>
        <fullName evidence="1">dual-specificity kinase</fullName>
        <ecNumber evidence="1">2.7.12.1</ecNumber>
    </recommendedName>
</protein>
<comment type="similarity">
    <text evidence="8">Belongs to the protein kinase superfamily. CMGC Ser/Thr protein kinase family. Lammer subfamily.</text>
</comment>
<keyword evidence="5" id="KW-0418">Kinase</keyword>
<dbReference type="CDD" id="cd21794">
    <property type="entry name" value="Rad21_Rec8_M_Rec8"/>
    <property type="match status" value="1"/>
</dbReference>